<feature type="transmembrane region" description="Helical" evidence="1">
    <location>
        <begin position="122"/>
        <end position="139"/>
    </location>
</feature>
<gene>
    <name evidence="2" type="ORF">BKP45_15795</name>
</gene>
<evidence type="ECO:0000313" key="2">
    <source>
        <dbReference type="EMBL" id="OIJ18746.1"/>
    </source>
</evidence>
<dbReference type="EMBL" id="MLQS01000027">
    <property type="protein sequence ID" value="OIJ18746.1"/>
    <property type="molecule type" value="Genomic_DNA"/>
</dbReference>
<proteinExistence type="predicted"/>
<comment type="caution">
    <text evidence="2">The sequence shown here is derived from an EMBL/GenBank/DDBJ whole genome shotgun (WGS) entry which is preliminary data.</text>
</comment>
<reference evidence="2 3" key="1">
    <citation type="submission" date="2016-10" db="EMBL/GenBank/DDBJ databases">
        <title>Draft genome sequences of four alkaliphilic bacteria belonging to the Anaerobacillus genus.</title>
        <authorList>
            <person name="Bassil N.M."/>
            <person name="Lloyd J.R."/>
        </authorList>
    </citation>
    <scope>NUCLEOTIDE SEQUENCE [LARGE SCALE GENOMIC DNA]</scope>
    <source>
        <strain evidence="2 3">DSM 22531</strain>
    </source>
</reference>
<keyword evidence="3" id="KW-1185">Reference proteome</keyword>
<evidence type="ECO:0000256" key="1">
    <source>
        <dbReference type="SAM" id="Phobius"/>
    </source>
</evidence>
<feature type="transmembrane region" description="Helical" evidence="1">
    <location>
        <begin position="145"/>
        <end position="164"/>
    </location>
</feature>
<protein>
    <submittedName>
        <fullName evidence="2">Uncharacterized protein</fullName>
    </submittedName>
</protein>
<dbReference type="AlphaFoldDB" id="A0A1S2M2E8"/>
<name>A0A1S2M2E8_9BACI</name>
<dbReference type="InterPro" id="IPR048147">
    <property type="entry name" value="CBO0543-like"/>
</dbReference>
<keyword evidence="1" id="KW-1133">Transmembrane helix</keyword>
<accession>A0A1S2M2E8</accession>
<keyword evidence="1" id="KW-0812">Transmembrane</keyword>
<evidence type="ECO:0000313" key="3">
    <source>
        <dbReference type="Proteomes" id="UP000180057"/>
    </source>
</evidence>
<keyword evidence="1" id="KW-0472">Membrane</keyword>
<dbReference type="NCBIfam" id="NF041644">
    <property type="entry name" value="CBO0543_fam"/>
    <property type="match status" value="1"/>
</dbReference>
<dbReference type="Proteomes" id="UP000180057">
    <property type="component" value="Unassembled WGS sequence"/>
</dbReference>
<organism evidence="2 3">
    <name type="scientific">Anaerobacillus alkalidiazotrophicus</name>
    <dbReference type="NCBI Taxonomy" id="472963"/>
    <lineage>
        <taxon>Bacteria</taxon>
        <taxon>Bacillati</taxon>
        <taxon>Bacillota</taxon>
        <taxon>Bacilli</taxon>
        <taxon>Bacillales</taxon>
        <taxon>Bacillaceae</taxon>
        <taxon>Anaerobacillus</taxon>
    </lineage>
</organism>
<sequence>MKQKQLMIILLVLFINIKKRSWRQLPKYYKSLAYVSFFNCFYYYICKRYLLWEFTAHGFQWRILRAVHIFIVAPLITLGCLSNFPSSINKQIIHIFKWTIGSTLVEYIAVKNKILIFKHGWNILWSSLIYLQMYTFSYYHTKNPLQTWICSIFFVVSFIIKFNVPLKKRLLKGPFCLFFHKDKPFFSMES</sequence>
<feature type="transmembrane region" description="Helical" evidence="1">
    <location>
        <begin position="63"/>
        <end position="85"/>
    </location>
</feature>
<feature type="transmembrane region" description="Helical" evidence="1">
    <location>
        <begin position="33"/>
        <end position="51"/>
    </location>
</feature>